<feature type="region of interest" description="Disordered" evidence="1">
    <location>
        <begin position="1"/>
        <end position="28"/>
    </location>
</feature>
<proteinExistence type="predicted"/>
<sequence length="121" mass="13376">MPVAAHSPDQYARHPSAPIHPPPRAPRGVHEEAQLLYEATVRGLADVASGRKRPSEVVKTGCSIDLDEAYFEFPHDPDEIHAEDFIGIVMGLRDVDAGRTVPDEVVSAQFAEYSRRLMEKS</sequence>
<dbReference type="RefSeq" id="WP_115088992.1">
    <property type="nucleotide sequence ID" value="NZ_CP010310.2"/>
</dbReference>
<name>A0AAJ5D0J8_PANPU</name>
<gene>
    <name evidence="2" type="ORF">NCTC13159_02303</name>
</gene>
<comment type="caution">
    <text evidence="2">The sequence shown here is derived from an EMBL/GenBank/DDBJ whole genome shotgun (WGS) entry which is preliminary data.</text>
</comment>
<organism evidence="2 3">
    <name type="scientific">Pandoraea pulmonicola</name>
    <dbReference type="NCBI Taxonomy" id="93221"/>
    <lineage>
        <taxon>Bacteria</taxon>
        <taxon>Pseudomonadati</taxon>
        <taxon>Pseudomonadota</taxon>
        <taxon>Betaproteobacteria</taxon>
        <taxon>Burkholderiales</taxon>
        <taxon>Burkholderiaceae</taxon>
        <taxon>Pandoraea</taxon>
    </lineage>
</organism>
<evidence type="ECO:0000313" key="3">
    <source>
        <dbReference type="Proteomes" id="UP000254589"/>
    </source>
</evidence>
<dbReference type="Proteomes" id="UP000254589">
    <property type="component" value="Unassembled WGS sequence"/>
</dbReference>
<evidence type="ECO:0000313" key="2">
    <source>
        <dbReference type="EMBL" id="SUA90816.1"/>
    </source>
</evidence>
<accession>A0AAJ5D0J8</accession>
<protein>
    <submittedName>
        <fullName evidence="2">Uncharacterized protein</fullName>
    </submittedName>
</protein>
<reference evidence="2 3" key="1">
    <citation type="submission" date="2018-06" db="EMBL/GenBank/DDBJ databases">
        <authorList>
            <consortium name="Pathogen Informatics"/>
            <person name="Doyle S."/>
        </authorList>
    </citation>
    <scope>NUCLEOTIDE SEQUENCE [LARGE SCALE GENOMIC DNA]</scope>
    <source>
        <strain evidence="2 3">NCTC13159</strain>
    </source>
</reference>
<dbReference type="EMBL" id="UGSJ01000001">
    <property type="protein sequence ID" value="SUA90816.1"/>
    <property type="molecule type" value="Genomic_DNA"/>
</dbReference>
<dbReference type="AlphaFoldDB" id="A0AAJ5D0J8"/>
<evidence type="ECO:0000256" key="1">
    <source>
        <dbReference type="SAM" id="MobiDB-lite"/>
    </source>
</evidence>